<reference evidence="3 4" key="1">
    <citation type="submission" date="2018-02" db="EMBL/GenBank/DDBJ databases">
        <title>Bacteriophage NCPPB3778 and a type I-E CRISPR drive the evolution of the US Biological Select Agent, Rathayibacter toxicus.</title>
        <authorList>
            <person name="Davis E.W.II."/>
            <person name="Tabima J.F."/>
            <person name="Weisberg A.J."/>
            <person name="Lopes L.D."/>
            <person name="Wiseman M.S."/>
            <person name="Wiseman M.S."/>
            <person name="Pupko T."/>
            <person name="Belcher M.S."/>
            <person name="Sechler A.J."/>
            <person name="Tancos M.A."/>
            <person name="Schroeder B.K."/>
            <person name="Murray T.D."/>
            <person name="Luster D.G."/>
            <person name="Schneider W.L."/>
            <person name="Rogers E."/>
            <person name="Andreote F.D."/>
            <person name="Grunwald N.J."/>
            <person name="Putnam M.L."/>
            <person name="Chang J.H."/>
        </authorList>
    </citation>
    <scope>NUCLEOTIDE SEQUENCE [LARGE SCALE GENOMIC DNA]</scope>
    <source>
        <strain evidence="3 4">AY1I9</strain>
    </source>
</reference>
<dbReference type="PROSITE" id="PS51257">
    <property type="entry name" value="PROKAR_LIPOPROTEIN"/>
    <property type="match status" value="1"/>
</dbReference>
<dbReference type="GO" id="GO:0042597">
    <property type="term" value="C:periplasmic space"/>
    <property type="evidence" value="ECO:0007669"/>
    <property type="project" value="UniProtKB-ARBA"/>
</dbReference>
<comment type="caution">
    <text evidence="3">The sequence shown here is derived from an EMBL/GenBank/DDBJ whole genome shotgun (WGS) entry which is preliminary data.</text>
</comment>
<dbReference type="Gene3D" id="3.40.190.10">
    <property type="entry name" value="Periplasmic binding protein-like II"/>
    <property type="match status" value="1"/>
</dbReference>
<dbReference type="CDD" id="cd08509">
    <property type="entry name" value="PBP2_TmCBP_oligosaccharides_like"/>
    <property type="match status" value="1"/>
</dbReference>
<feature type="domain" description="Solute-binding protein family 5" evidence="2">
    <location>
        <begin position="84"/>
        <end position="453"/>
    </location>
</feature>
<dbReference type="PANTHER" id="PTHR30290">
    <property type="entry name" value="PERIPLASMIC BINDING COMPONENT OF ABC TRANSPORTER"/>
    <property type="match status" value="1"/>
</dbReference>
<dbReference type="Pfam" id="PF00496">
    <property type="entry name" value="SBP_bac_5"/>
    <property type="match status" value="1"/>
</dbReference>
<dbReference type="PANTHER" id="PTHR30290:SF82">
    <property type="entry name" value="ABC-TYPE DIPEPTIDE_OLIGOPEPTIDE TRANSPORT SYSTEM, PERIPLASMIC COMPONENT"/>
    <property type="match status" value="1"/>
</dbReference>
<feature type="chain" id="PRO_5044814921" evidence="1">
    <location>
        <begin position="21"/>
        <end position="555"/>
    </location>
</feature>
<protein>
    <submittedName>
        <fullName evidence="3">ABC transporter substrate-binding protein</fullName>
    </submittedName>
</protein>
<dbReference type="Proteomes" id="UP000237881">
    <property type="component" value="Unassembled WGS sequence"/>
</dbReference>
<gene>
    <name evidence="3" type="ORF">C5C04_12080</name>
</gene>
<proteinExistence type="predicted"/>
<name>A0ABD6W6C4_RATRA</name>
<organism evidence="3 4">
    <name type="scientific">Rathayibacter rathayi</name>
    <name type="common">Corynebacterium rathayi</name>
    <dbReference type="NCBI Taxonomy" id="33887"/>
    <lineage>
        <taxon>Bacteria</taxon>
        <taxon>Bacillati</taxon>
        <taxon>Actinomycetota</taxon>
        <taxon>Actinomycetes</taxon>
        <taxon>Micrococcales</taxon>
        <taxon>Microbacteriaceae</taxon>
        <taxon>Rathayibacter</taxon>
    </lineage>
</organism>
<dbReference type="InterPro" id="IPR000914">
    <property type="entry name" value="SBP_5_dom"/>
</dbReference>
<keyword evidence="1" id="KW-0732">Signal</keyword>
<dbReference type="Gene3D" id="3.10.105.10">
    <property type="entry name" value="Dipeptide-binding Protein, Domain 3"/>
    <property type="match status" value="1"/>
</dbReference>
<evidence type="ECO:0000259" key="2">
    <source>
        <dbReference type="Pfam" id="PF00496"/>
    </source>
</evidence>
<dbReference type="Gene3D" id="3.90.76.10">
    <property type="entry name" value="Dipeptide-binding Protein, Domain 1"/>
    <property type="match status" value="1"/>
</dbReference>
<sequence length="555" mass="60367">MSRPSSRRFWRALVVPTALATTVAIGATGCTTDAGTSTHDTLRIASIGNASFTRNFNPFSPSALKITNRAIYESPMVTNLAKGEIDPWLAKSYQWSDDGLQLTFTMNDGLTWSDGEALTAEDVAYTFGLVRTVLGESTYDYVDSVEATDATTVTYTFNRPYTPGLYELGVQVVVPEHIWKDVDDPATFQNPDPIGSGPFTQVQSFSAQSFDLLRNPAYWQKDKAEYTGIRMIAYGGNDAANIAAINGDIDFGLGFIQDIQKTYVDPDPEHRGYWFPSVGPTISLTLNTTEAPFDDVELRKAISMGIDRDKVASTGMSGYTHPADCTGLSDAYDSWRDDSVVSSCDWTSYDVDAANAKLDAAGYAKGSDGMRNSPDGTPVSFSIGVGSASTDWIAVAQVISDDMKALGIDAPLKVQDWSQINQALFGGTFQGNIAWSQTGLTPYEYYRGMLSCRTVQPAGEQATQNFQRFCDPQADVLLDEFAAATSEDEQRSAMNELQALYSEKAPTIPLFPGPEWGSYNSTTFVGWPSEDDPYATLSPEASSTVKVLTSIHPRS</sequence>
<evidence type="ECO:0000313" key="3">
    <source>
        <dbReference type="EMBL" id="PPF11473.1"/>
    </source>
</evidence>
<dbReference type="RefSeq" id="WP_104326695.1">
    <property type="nucleotide sequence ID" value="NZ_PSUL01000033.1"/>
</dbReference>
<dbReference type="SUPFAM" id="SSF53850">
    <property type="entry name" value="Periplasmic binding protein-like II"/>
    <property type="match status" value="1"/>
</dbReference>
<dbReference type="EMBL" id="PSUL01000033">
    <property type="protein sequence ID" value="PPF11473.1"/>
    <property type="molecule type" value="Genomic_DNA"/>
</dbReference>
<dbReference type="AlphaFoldDB" id="A0ABD6W6C4"/>
<dbReference type="InterPro" id="IPR039424">
    <property type="entry name" value="SBP_5"/>
</dbReference>
<evidence type="ECO:0000256" key="1">
    <source>
        <dbReference type="SAM" id="SignalP"/>
    </source>
</evidence>
<dbReference type="PIRSF" id="PIRSF002741">
    <property type="entry name" value="MppA"/>
    <property type="match status" value="1"/>
</dbReference>
<evidence type="ECO:0000313" key="4">
    <source>
        <dbReference type="Proteomes" id="UP000237881"/>
    </source>
</evidence>
<feature type="signal peptide" evidence="1">
    <location>
        <begin position="1"/>
        <end position="20"/>
    </location>
</feature>
<dbReference type="InterPro" id="IPR030678">
    <property type="entry name" value="Peptide/Ni-bd"/>
</dbReference>
<accession>A0ABD6W6C4</accession>